<feature type="region of interest" description="Disordered" evidence="1">
    <location>
        <begin position="97"/>
        <end position="165"/>
    </location>
</feature>
<evidence type="ECO:0008006" key="5">
    <source>
        <dbReference type="Google" id="ProtNLM"/>
    </source>
</evidence>
<sequence>MKTESPRHLRNPLLVLLFLAAAAAAPVAQIAMAAEPEQAPAAQEAAVHIVYVDRPEDADPEEFHIRTLAPVLGRFVLLRPFPAVCQFADLGGILAARRRPGARSSTTTSTPPADSPQSSPPSRSRTSRSNQVSFRLCRARPSSSMEMREDMPRQRAPWALCESPE</sequence>
<dbReference type="Gramene" id="TraesCAD_scaffold_001152_01G000100.1">
    <property type="protein sequence ID" value="TraesCAD_scaffold_001152_01G000100.1"/>
    <property type="gene ID" value="TraesCAD_scaffold_001152_01G000100"/>
</dbReference>
<feature type="chain" id="PRO_5043170760" description="Inhibitor I9 domain-containing protein" evidence="2">
    <location>
        <begin position="25"/>
        <end position="165"/>
    </location>
</feature>
<dbReference type="Gramene" id="TraesPARA_EIv1.0_0290880.2">
    <property type="protein sequence ID" value="TraesPARA_EIv1.0_0290880.2.CDS"/>
    <property type="gene ID" value="TraesPARA_EIv1.0_0290880"/>
</dbReference>
<organism evidence="3">
    <name type="scientific">Triticum aestivum</name>
    <name type="common">Wheat</name>
    <dbReference type="NCBI Taxonomy" id="4565"/>
    <lineage>
        <taxon>Eukaryota</taxon>
        <taxon>Viridiplantae</taxon>
        <taxon>Streptophyta</taxon>
        <taxon>Embryophyta</taxon>
        <taxon>Tracheophyta</taxon>
        <taxon>Spermatophyta</taxon>
        <taxon>Magnoliopsida</taxon>
        <taxon>Liliopsida</taxon>
        <taxon>Poales</taxon>
        <taxon>Poaceae</taxon>
        <taxon>BOP clade</taxon>
        <taxon>Pooideae</taxon>
        <taxon>Triticodae</taxon>
        <taxon>Triticeae</taxon>
        <taxon>Triticinae</taxon>
        <taxon>Triticum</taxon>
    </lineage>
</organism>
<reference evidence="3" key="2">
    <citation type="submission" date="2018-10" db="UniProtKB">
        <authorList>
            <consortium name="EnsemblPlants"/>
        </authorList>
    </citation>
    <scope>IDENTIFICATION</scope>
</reference>
<name>A0A3B5ZY62_WHEAT</name>
<dbReference type="PANTHER" id="PTHR48222:SF4">
    <property type="entry name" value="PROTEINASE INHIBITOR, PROPEPTIDE"/>
    <property type="match status" value="1"/>
</dbReference>
<keyword evidence="2" id="KW-0732">Signal</keyword>
<keyword evidence="4" id="KW-1185">Reference proteome</keyword>
<dbReference type="Gramene" id="TraesCLE_scaffold_013687_01G000500.1">
    <property type="protein sequence ID" value="TraesCLE_scaffold_013687_01G000500.1"/>
    <property type="gene ID" value="TraesCLE_scaffold_013687_01G000500"/>
</dbReference>
<feature type="signal peptide" evidence="2">
    <location>
        <begin position="1"/>
        <end position="24"/>
    </location>
</feature>
<dbReference type="Gramene" id="TraesCS1D02G270900.1">
    <property type="protein sequence ID" value="TraesCS1D02G270900.1"/>
    <property type="gene ID" value="TraesCS1D02G270900"/>
</dbReference>
<dbReference type="Gramene" id="TraesRN1D0100690800.1">
    <property type="protein sequence ID" value="TraesRN1D0100690800.1"/>
    <property type="gene ID" value="TraesRN1D0100690800"/>
</dbReference>
<evidence type="ECO:0000313" key="4">
    <source>
        <dbReference type="Proteomes" id="UP000019116"/>
    </source>
</evidence>
<dbReference type="Gramene" id="TraesROB_scaffold_021987_01G000100.1">
    <property type="protein sequence ID" value="TraesROB_scaffold_021987_01G000100.1"/>
    <property type="gene ID" value="TraesROB_scaffold_021987_01G000100"/>
</dbReference>
<dbReference type="AlphaFoldDB" id="A0A3B5ZY62"/>
<evidence type="ECO:0000256" key="2">
    <source>
        <dbReference type="SAM" id="SignalP"/>
    </source>
</evidence>
<evidence type="ECO:0000313" key="3">
    <source>
        <dbReference type="EnsemblPlants" id="TraesCS1D02G270900.1"/>
    </source>
</evidence>
<feature type="compositionally biased region" description="Low complexity" evidence="1">
    <location>
        <begin position="102"/>
        <end position="129"/>
    </location>
</feature>
<accession>A0A3B5ZY62</accession>
<dbReference type="EnsemblPlants" id="TraesCS1D02G270900.1">
    <property type="protein sequence ID" value="TraesCS1D02G270900.1"/>
    <property type="gene ID" value="TraesCS1D02G270900"/>
</dbReference>
<proteinExistence type="predicted"/>
<dbReference type="Proteomes" id="UP000019116">
    <property type="component" value="Chromosome 1D"/>
</dbReference>
<dbReference type="Gramene" id="TraesWEE_scaffold_060192_01G000200.1">
    <property type="protein sequence ID" value="TraesWEE_scaffold_060192_01G000200.1"/>
    <property type="gene ID" value="TraesWEE_scaffold_060192_01G000200"/>
</dbReference>
<dbReference type="STRING" id="4565.A0A3B5ZY62"/>
<dbReference type="Gramene" id="TraesCS1D03G0649300.1">
    <property type="protein sequence ID" value="TraesCS1D03G0649300.1.CDS"/>
    <property type="gene ID" value="TraesCS1D03G0649300"/>
</dbReference>
<dbReference type="GO" id="GO:0004866">
    <property type="term" value="F:endopeptidase inhibitor activity"/>
    <property type="evidence" value="ECO:0000318"/>
    <property type="project" value="GO_Central"/>
</dbReference>
<protein>
    <recommendedName>
        <fullName evidence="5">Inhibitor I9 domain-containing protein</fullName>
    </recommendedName>
</protein>
<dbReference type="PANTHER" id="PTHR48222">
    <property type="entry name" value="PROTEINASE INHIBITOR, PROPEPTIDE"/>
    <property type="match status" value="1"/>
</dbReference>
<reference evidence="3" key="1">
    <citation type="submission" date="2018-08" db="EMBL/GenBank/DDBJ databases">
        <authorList>
            <person name="Rossello M."/>
        </authorList>
    </citation>
    <scope>NUCLEOTIDE SEQUENCE [LARGE SCALE GENOMIC DNA]</scope>
    <source>
        <strain evidence="3">cv. Chinese Spring</strain>
    </source>
</reference>
<evidence type="ECO:0000256" key="1">
    <source>
        <dbReference type="SAM" id="MobiDB-lite"/>
    </source>
</evidence>
<gene>
    <name evidence="3" type="primary">LOC123182133</name>
</gene>